<organism evidence="4">
    <name type="scientific">Caenorhabditis remanei</name>
    <name type="common">Caenorhabditis vulgaris</name>
    <dbReference type="NCBI Taxonomy" id="31234"/>
    <lineage>
        <taxon>Eukaryota</taxon>
        <taxon>Metazoa</taxon>
        <taxon>Ecdysozoa</taxon>
        <taxon>Nematoda</taxon>
        <taxon>Chromadorea</taxon>
        <taxon>Rhabditida</taxon>
        <taxon>Rhabditina</taxon>
        <taxon>Rhabditomorpha</taxon>
        <taxon>Rhabditoidea</taxon>
        <taxon>Rhabditidae</taxon>
        <taxon>Peloderinae</taxon>
        <taxon>Caenorhabditis</taxon>
    </lineage>
</organism>
<keyword evidence="2" id="KW-0812">Transmembrane</keyword>
<evidence type="ECO:0000313" key="3">
    <source>
        <dbReference type="EMBL" id="EFO92574.1"/>
    </source>
</evidence>
<proteinExistence type="predicted"/>
<keyword evidence="2" id="KW-0472">Membrane</keyword>
<protein>
    <submittedName>
        <fullName evidence="3">Uncharacterized protein</fullName>
    </submittedName>
</protein>
<reference evidence="3" key="1">
    <citation type="submission" date="2007-07" db="EMBL/GenBank/DDBJ databases">
        <title>PCAP assembly of the Caenorhabditis remanei genome.</title>
        <authorList>
            <consortium name="The Caenorhabditis remanei Sequencing Consortium"/>
            <person name="Wilson R.K."/>
        </authorList>
    </citation>
    <scope>NUCLEOTIDE SEQUENCE [LARGE SCALE GENOMIC DNA]</scope>
    <source>
        <strain evidence="3">PB4641</strain>
    </source>
</reference>
<dbReference type="HOGENOM" id="CLU_2280051_0_0_1"/>
<dbReference type="Proteomes" id="UP000008281">
    <property type="component" value="Unassembled WGS sequence"/>
</dbReference>
<dbReference type="InParanoid" id="E3NC14"/>
<feature type="compositionally biased region" description="Basic and acidic residues" evidence="1">
    <location>
        <begin position="50"/>
        <end position="65"/>
    </location>
</feature>
<dbReference type="EMBL" id="DS268591">
    <property type="protein sequence ID" value="EFO92574.1"/>
    <property type="molecule type" value="Genomic_DNA"/>
</dbReference>
<dbReference type="RefSeq" id="XP_003094056.2">
    <property type="nucleotide sequence ID" value="XM_003094008.2"/>
</dbReference>
<dbReference type="GeneID" id="9812028"/>
<dbReference type="KEGG" id="crq:GCK72_012810"/>
<evidence type="ECO:0000256" key="2">
    <source>
        <dbReference type="SAM" id="Phobius"/>
    </source>
</evidence>
<accession>E3NC14</accession>
<dbReference type="AlphaFoldDB" id="E3NC14"/>
<evidence type="ECO:0000313" key="4">
    <source>
        <dbReference type="Proteomes" id="UP000008281"/>
    </source>
</evidence>
<evidence type="ECO:0000256" key="1">
    <source>
        <dbReference type="SAM" id="MobiDB-lite"/>
    </source>
</evidence>
<name>E3NC14_CAERE</name>
<gene>
    <name evidence="3" type="ORF">CRE_17545</name>
</gene>
<dbReference type="CTD" id="9812028"/>
<feature type="transmembrane region" description="Helical" evidence="2">
    <location>
        <begin position="20"/>
        <end position="40"/>
    </location>
</feature>
<feature type="region of interest" description="Disordered" evidence="1">
    <location>
        <begin position="49"/>
        <end position="73"/>
    </location>
</feature>
<keyword evidence="4" id="KW-1185">Reference proteome</keyword>
<sequence length="111" mass="12608">MDVNLKWLVGDKNDNDWTLAIYILGGILSAIVVCVVAFFITRKCGCQDRTAADRRRRDRNRNREGNDEENPENIRMIEHRRYVHSQQDPNMWARPVVVAVGDAVGAAVADV</sequence>
<keyword evidence="2" id="KW-1133">Transmembrane helix</keyword>